<keyword evidence="1" id="KW-0472">Membrane</keyword>
<reference evidence="2 3" key="1">
    <citation type="submission" date="2019-02" db="EMBL/GenBank/DDBJ databases">
        <title>Complete Genome Sequence of Desulfovibrio desulfuricans IC1, a Sulfonate Utilizing Anaerobe.</title>
        <authorList>
            <person name="Day L.A."/>
            <person name="De Leon K.B."/>
            <person name="Wall J.D."/>
        </authorList>
    </citation>
    <scope>NUCLEOTIDE SEQUENCE [LARGE SCALE GENOMIC DNA]</scope>
    <source>
        <strain evidence="2 3">IC1</strain>
    </source>
</reference>
<feature type="transmembrane region" description="Helical" evidence="1">
    <location>
        <begin position="128"/>
        <end position="149"/>
    </location>
</feature>
<accession>A0A4P7UFR1</accession>
<keyword evidence="1" id="KW-1133">Transmembrane helix</keyword>
<feature type="transmembrane region" description="Helical" evidence="1">
    <location>
        <begin position="68"/>
        <end position="89"/>
    </location>
</feature>
<proteinExistence type="predicted"/>
<dbReference type="RefSeq" id="WP_136398708.1">
    <property type="nucleotide sequence ID" value="NZ_CP036295.1"/>
</dbReference>
<evidence type="ECO:0000256" key="1">
    <source>
        <dbReference type="SAM" id="Phobius"/>
    </source>
</evidence>
<organism evidence="2 3">
    <name type="scientific">Desulfovibrio desulfuricans</name>
    <dbReference type="NCBI Taxonomy" id="876"/>
    <lineage>
        <taxon>Bacteria</taxon>
        <taxon>Pseudomonadati</taxon>
        <taxon>Thermodesulfobacteriota</taxon>
        <taxon>Desulfovibrionia</taxon>
        <taxon>Desulfovibrionales</taxon>
        <taxon>Desulfovibrionaceae</taxon>
        <taxon>Desulfovibrio</taxon>
    </lineage>
</organism>
<keyword evidence="1" id="KW-0812">Transmembrane</keyword>
<feature type="transmembrane region" description="Helical" evidence="1">
    <location>
        <begin position="16"/>
        <end position="34"/>
    </location>
</feature>
<feature type="transmembrane region" description="Helical" evidence="1">
    <location>
        <begin position="259"/>
        <end position="278"/>
    </location>
</feature>
<evidence type="ECO:0000313" key="3">
    <source>
        <dbReference type="Proteomes" id="UP000297065"/>
    </source>
</evidence>
<feature type="transmembrane region" description="Helical" evidence="1">
    <location>
        <begin position="216"/>
        <end position="239"/>
    </location>
</feature>
<dbReference type="Proteomes" id="UP000297065">
    <property type="component" value="Chromosome"/>
</dbReference>
<feature type="transmembrane region" description="Helical" evidence="1">
    <location>
        <begin position="156"/>
        <end position="173"/>
    </location>
</feature>
<protein>
    <recommendedName>
        <fullName evidence="4">Glycosyltransferase RgtA/B/C/D-like domain-containing protein</fullName>
    </recommendedName>
</protein>
<name>A0A4P7UFR1_DESDE</name>
<evidence type="ECO:0000313" key="2">
    <source>
        <dbReference type="EMBL" id="QCC84459.1"/>
    </source>
</evidence>
<dbReference type="EMBL" id="CP036295">
    <property type="protein sequence ID" value="QCC84459.1"/>
    <property type="molecule type" value="Genomic_DNA"/>
</dbReference>
<feature type="transmembrane region" description="Helical" evidence="1">
    <location>
        <begin position="290"/>
        <end position="309"/>
    </location>
</feature>
<evidence type="ECO:0008006" key="4">
    <source>
        <dbReference type="Google" id="ProtNLM"/>
    </source>
</evidence>
<feature type="transmembrane region" description="Helical" evidence="1">
    <location>
        <begin position="96"/>
        <end position="116"/>
    </location>
</feature>
<feature type="transmembrane region" description="Helical" evidence="1">
    <location>
        <begin position="193"/>
        <end position="209"/>
    </location>
</feature>
<sequence length="504" mass="56084">MCIVDWLQKDNVKSKIAFFIYLAVTITFFCSQFSKALSDGVDWDLLEHLAMADRWPHFGYTMGASDGYALSTPYFPGVALLAVVVHQFFGNADVQVMLFIAAFFLVCAVQGTYLFYKHLDDHPVSFPVYGAASLAFCQFFLGDYAAYAAEFKPDSISIVFFLLTYLAITKKHFLKYIAMAVSAGAAVMCKQQIVFALGGLMLGVLLLRVDLKSRLLTVLSVGAGIVLSLAIILNIQGAFTTAVSAHAAQKWNPFQMWNGLNILVAYCIVIGFSSLSSFKNYLSTVISRKKLVILFPTMFYLFFSVLGGLRWGGNTGNTQVGIVMLIPFIFCFCRKKLGIDTQSAAVLAAALLIVIPSGKNIIKNYTNFRELTAIESNFREQLAQMGIKRIAICDGSYLFVRGNNFDKVVGIYTYQQYRLGQEVQKGNKKYQSYLNFDIFDGLDVDALICSNRVGHSILDYLNKDEVLFKKSAVQSVVLTSDRYDLPVYVKKNFPLQQHAVPAAK</sequence>
<gene>
    <name evidence="2" type="ORF">DDIC_00905</name>
</gene>
<dbReference type="AlphaFoldDB" id="A0A4P7UFR1"/>